<sequence length="177" mass="19910">MSAPQRGDAVRVAMTKWGDQPHWEMDAVYLGATHAGDWIGFPEGTHMSRPGREFTTTNHQVGLVPAAGTAVGQAWLATFHGPGGDVWTYVDMTTVPRWDGRIVRAVDLDLDVVEALDHSVYVDDQDEFDEHRVEWDYPREVVDLAMATRDLVRTAVTNRMPPFDGSHEPWLELLRTL</sequence>
<dbReference type="InterPro" id="IPR007295">
    <property type="entry name" value="DUF402"/>
</dbReference>
<evidence type="ECO:0000259" key="1">
    <source>
        <dbReference type="Pfam" id="PF04167"/>
    </source>
</evidence>
<dbReference type="InterPro" id="IPR035930">
    <property type="entry name" value="FomD-like_sf"/>
</dbReference>
<keyword evidence="3" id="KW-1185">Reference proteome</keyword>
<reference evidence="2 3" key="1">
    <citation type="submission" date="2020-02" db="EMBL/GenBank/DDBJ databases">
        <title>Full genome sequence of Nocardioides sp. R-3366.</title>
        <authorList>
            <person name="Im W.-T."/>
        </authorList>
    </citation>
    <scope>NUCLEOTIDE SEQUENCE [LARGE SCALE GENOMIC DNA]</scope>
    <source>
        <strain evidence="2 3">R-3366</strain>
    </source>
</reference>
<proteinExistence type="predicted"/>
<dbReference type="AlphaFoldDB" id="A0A6G6W8P5"/>
<dbReference type="RefSeq" id="WP_165228045.1">
    <property type="nucleotide sequence ID" value="NZ_CP049257.1"/>
</dbReference>
<accession>A0A6G6W8P5</accession>
<gene>
    <name evidence="2" type="ORF">G5V58_01250</name>
</gene>
<dbReference type="SUPFAM" id="SSF159234">
    <property type="entry name" value="FomD-like"/>
    <property type="match status" value="1"/>
</dbReference>
<dbReference type="Pfam" id="PF04167">
    <property type="entry name" value="DUF402"/>
    <property type="match status" value="1"/>
</dbReference>
<name>A0A6G6W8P5_9ACTN</name>
<organism evidence="2 3">
    <name type="scientific">Nocardioides anomalus</name>
    <dbReference type="NCBI Taxonomy" id="2712223"/>
    <lineage>
        <taxon>Bacteria</taxon>
        <taxon>Bacillati</taxon>
        <taxon>Actinomycetota</taxon>
        <taxon>Actinomycetes</taxon>
        <taxon>Propionibacteriales</taxon>
        <taxon>Nocardioidaceae</taxon>
        <taxon>Nocardioides</taxon>
    </lineage>
</organism>
<feature type="domain" description="DUF402" evidence="1">
    <location>
        <begin position="49"/>
        <end position="158"/>
    </location>
</feature>
<dbReference type="Proteomes" id="UP000502996">
    <property type="component" value="Chromosome"/>
</dbReference>
<evidence type="ECO:0000313" key="3">
    <source>
        <dbReference type="Proteomes" id="UP000502996"/>
    </source>
</evidence>
<evidence type="ECO:0000313" key="2">
    <source>
        <dbReference type="EMBL" id="QIG41579.1"/>
    </source>
</evidence>
<dbReference type="KEGG" id="nano:G5V58_01250"/>
<protein>
    <submittedName>
        <fullName evidence="2">DUF402 domain-containing protein</fullName>
    </submittedName>
</protein>
<dbReference type="Gene3D" id="2.40.380.10">
    <property type="entry name" value="FomD-like"/>
    <property type="match status" value="1"/>
</dbReference>
<dbReference type="EMBL" id="CP049257">
    <property type="protein sequence ID" value="QIG41579.1"/>
    <property type="molecule type" value="Genomic_DNA"/>
</dbReference>